<evidence type="ECO:0000256" key="4">
    <source>
        <dbReference type="ARBA" id="ARBA00022989"/>
    </source>
</evidence>
<proteinExistence type="predicted"/>
<dbReference type="Pfam" id="PF07690">
    <property type="entry name" value="MFS_1"/>
    <property type="match status" value="2"/>
</dbReference>
<keyword evidence="5 6" id="KW-0472">Membrane</keyword>
<evidence type="ECO:0000256" key="6">
    <source>
        <dbReference type="SAM" id="Phobius"/>
    </source>
</evidence>
<feature type="transmembrane region" description="Helical" evidence="6">
    <location>
        <begin position="149"/>
        <end position="170"/>
    </location>
</feature>
<feature type="transmembrane region" description="Helical" evidence="6">
    <location>
        <begin position="54"/>
        <end position="75"/>
    </location>
</feature>
<dbReference type="GO" id="GO:0022857">
    <property type="term" value="F:transmembrane transporter activity"/>
    <property type="evidence" value="ECO:0007669"/>
    <property type="project" value="InterPro"/>
</dbReference>
<feature type="transmembrane region" description="Helical" evidence="6">
    <location>
        <begin position="20"/>
        <end position="42"/>
    </location>
</feature>
<comment type="subcellular location">
    <subcellularLocation>
        <location evidence="1">Cell membrane</location>
        <topology evidence="1">Multi-pass membrane protein</topology>
    </subcellularLocation>
</comment>
<feature type="transmembrane region" description="Helical" evidence="6">
    <location>
        <begin position="105"/>
        <end position="128"/>
    </location>
</feature>
<feature type="transmembrane region" description="Helical" evidence="6">
    <location>
        <begin position="176"/>
        <end position="197"/>
    </location>
</feature>
<name>A0A2S6FVG5_9CLOT</name>
<dbReference type="STRING" id="37659.GCA_000703125_00435"/>
<keyword evidence="2" id="KW-0813">Transport</keyword>
<dbReference type="InterPro" id="IPR036259">
    <property type="entry name" value="MFS_trans_sf"/>
</dbReference>
<evidence type="ECO:0000256" key="5">
    <source>
        <dbReference type="ARBA" id="ARBA00023136"/>
    </source>
</evidence>
<keyword evidence="4 6" id="KW-1133">Transmembrane helix</keyword>
<dbReference type="GO" id="GO:0005886">
    <property type="term" value="C:plasma membrane"/>
    <property type="evidence" value="ECO:0007669"/>
    <property type="project" value="UniProtKB-SubCell"/>
</dbReference>
<evidence type="ECO:0000256" key="3">
    <source>
        <dbReference type="ARBA" id="ARBA00022692"/>
    </source>
</evidence>
<dbReference type="PROSITE" id="PS50850">
    <property type="entry name" value="MFS"/>
    <property type="match status" value="1"/>
</dbReference>
<evidence type="ECO:0000313" key="9">
    <source>
        <dbReference type="Proteomes" id="UP000239863"/>
    </source>
</evidence>
<dbReference type="RefSeq" id="WP_169994134.1">
    <property type="nucleotide sequence ID" value="NZ_PTIS01000017.1"/>
</dbReference>
<feature type="transmembrane region" description="Helical" evidence="6">
    <location>
        <begin position="82"/>
        <end position="99"/>
    </location>
</feature>
<dbReference type="Proteomes" id="UP000239863">
    <property type="component" value="Unassembled WGS sequence"/>
</dbReference>
<gene>
    <name evidence="8" type="ORF">BD821_11753</name>
</gene>
<protein>
    <submittedName>
        <fullName evidence="8">Putative MFS family arabinose efflux permease</fullName>
    </submittedName>
</protein>
<dbReference type="Gene3D" id="1.20.1250.20">
    <property type="entry name" value="MFS general substrate transporter like domains"/>
    <property type="match status" value="2"/>
</dbReference>
<dbReference type="SUPFAM" id="SSF103473">
    <property type="entry name" value="MFS general substrate transporter"/>
    <property type="match status" value="1"/>
</dbReference>
<dbReference type="PANTHER" id="PTHR23520:SF5">
    <property type="entry name" value="TRANSPORTER, PUTATIVE (AFU_ORTHOLOGUE AFUA_3G04000)-RELATED"/>
    <property type="match status" value="1"/>
</dbReference>
<comment type="caution">
    <text evidence="8">The sequence shown here is derived from an EMBL/GenBank/DDBJ whole genome shotgun (WGS) entry which is preliminary data.</text>
</comment>
<reference evidence="8 9" key="1">
    <citation type="submission" date="2018-02" db="EMBL/GenBank/DDBJ databases">
        <title>Genomic Encyclopedia of Archaeal and Bacterial Type Strains, Phase II (KMG-II): from individual species to whole genera.</title>
        <authorList>
            <person name="Goeker M."/>
        </authorList>
    </citation>
    <scope>NUCLEOTIDE SEQUENCE [LARGE SCALE GENOMIC DNA]</scope>
    <source>
        <strain evidence="8 9">DSM 15099</strain>
    </source>
</reference>
<organism evidence="8 9">
    <name type="scientific">Clostridium algidicarnis DSM 15099</name>
    <dbReference type="NCBI Taxonomy" id="1121295"/>
    <lineage>
        <taxon>Bacteria</taxon>
        <taxon>Bacillati</taxon>
        <taxon>Bacillota</taxon>
        <taxon>Clostridia</taxon>
        <taxon>Eubacteriales</taxon>
        <taxon>Clostridiaceae</taxon>
        <taxon>Clostridium</taxon>
    </lineage>
</organism>
<dbReference type="EMBL" id="PTIS01000017">
    <property type="protein sequence ID" value="PPK46352.1"/>
    <property type="molecule type" value="Genomic_DNA"/>
</dbReference>
<dbReference type="PANTHER" id="PTHR23520">
    <property type="entry name" value="TRANSPORTER, PUTATIVE (AFU_ORTHOLOGUE AFUA_3G04000)-RELATED"/>
    <property type="match status" value="1"/>
</dbReference>
<dbReference type="InterPro" id="IPR020846">
    <property type="entry name" value="MFS_dom"/>
</dbReference>
<keyword evidence="3 6" id="KW-0812">Transmembrane</keyword>
<feature type="transmembrane region" description="Helical" evidence="6">
    <location>
        <begin position="380"/>
        <end position="397"/>
    </location>
</feature>
<evidence type="ECO:0000313" key="8">
    <source>
        <dbReference type="EMBL" id="PPK46352.1"/>
    </source>
</evidence>
<feature type="transmembrane region" description="Helical" evidence="6">
    <location>
        <begin position="260"/>
        <end position="280"/>
    </location>
</feature>
<evidence type="ECO:0000256" key="2">
    <source>
        <dbReference type="ARBA" id="ARBA00022448"/>
    </source>
</evidence>
<evidence type="ECO:0000256" key="1">
    <source>
        <dbReference type="ARBA" id="ARBA00004651"/>
    </source>
</evidence>
<feature type="transmembrane region" description="Helical" evidence="6">
    <location>
        <begin position="301"/>
        <end position="320"/>
    </location>
</feature>
<evidence type="ECO:0000259" key="7">
    <source>
        <dbReference type="PROSITE" id="PS50850"/>
    </source>
</evidence>
<feature type="domain" description="Major facilitator superfamily (MFS) profile" evidence="7">
    <location>
        <begin position="11"/>
        <end position="404"/>
    </location>
</feature>
<dbReference type="InterPro" id="IPR011701">
    <property type="entry name" value="MFS"/>
</dbReference>
<accession>A0A2S6FVG5</accession>
<sequence>MAQKQFKNSGNKFNKNAVLYLGGISFFYICMGSFNMMQGIYIKELNFDESFLGLILSLKTFSLAIFSIPCAMIVNKIGKKKGILLTMIIVPITIILQGMSQTKGMILGLSILQGGANSFILVSEGPFFMENSNGRNRIKLFSYSFADNVFSTMFGYFVFGQISGGFIRLFGSIEALRYAIVISGALGLMSIILIAFIKDSETCSVEDKTMFLKDLVKISKKKYPMKFLLYNLLIGFGAGLVVPYFNVYLKYKVNATTEQIGIIMALAQAAMGLGGLATPYMAARYGRIKTIIMCQVASIPFLMLIALPPNIIVVSIALFIRNGLMNMAGPVVGNLSMELIEENERSIFASVNNISNNLSRALSAIVGGFIMNNFSHGYELPYFLTAITYIMATMYFYKSFRGFDNKKVYAKKTNKAAIV</sequence>
<dbReference type="AlphaFoldDB" id="A0A2S6FVG5"/>
<feature type="transmembrane region" description="Helical" evidence="6">
    <location>
        <begin position="227"/>
        <end position="248"/>
    </location>
</feature>